<gene>
    <name evidence="1" type="ORF">DA73_0241975</name>
</gene>
<accession>A0A0C1R5I2</accession>
<name>A0A0C1R5I2_9CYAN</name>
<proteinExistence type="predicted"/>
<sequence>MDRNNHTTRHLTCAGATSFPHEQHSFETALFKITVYITEGDDSAARARLSGIYEQGGKNHRLIDRLISTQQINLDGLLRFVSG</sequence>
<organism evidence="1">
    <name type="scientific">Tolypothrix bouteillei VB521301</name>
    <dbReference type="NCBI Taxonomy" id="1479485"/>
    <lineage>
        <taxon>Bacteria</taxon>
        <taxon>Bacillati</taxon>
        <taxon>Cyanobacteriota</taxon>
        <taxon>Cyanophyceae</taxon>
        <taxon>Nostocales</taxon>
        <taxon>Tolypothrichaceae</taxon>
        <taxon>Tolypothrix</taxon>
    </lineage>
</organism>
<dbReference type="AlphaFoldDB" id="A0A0C1R5I2"/>
<protein>
    <submittedName>
        <fullName evidence="1">Uncharacterized protein</fullName>
    </submittedName>
</protein>
<comment type="caution">
    <text evidence="1">The sequence shown here is derived from an EMBL/GenBank/DDBJ whole genome shotgun (WGS) entry which is preliminary data.</text>
</comment>
<evidence type="ECO:0000313" key="1">
    <source>
        <dbReference type="EMBL" id="KIE07615.1"/>
    </source>
</evidence>
<reference evidence="1" key="1">
    <citation type="journal article" date="2015" name="Genome Announc.">
        <title>Draft Genome Sequence of Tolypothrix boutellei Strain VB521301.</title>
        <authorList>
            <person name="Chandrababunaidu M.M."/>
            <person name="Singh D."/>
            <person name="Sen D."/>
            <person name="Bhan S."/>
            <person name="Das S."/>
            <person name="Gupta A."/>
            <person name="Adhikary S.P."/>
            <person name="Tripathy S."/>
        </authorList>
    </citation>
    <scope>NUCLEOTIDE SEQUENCE</scope>
    <source>
        <strain evidence="1">VB521301</strain>
    </source>
</reference>
<dbReference type="EMBL" id="JHEG02000059">
    <property type="protein sequence ID" value="KIE07615.1"/>
    <property type="molecule type" value="Genomic_DNA"/>
</dbReference>